<dbReference type="Gene3D" id="3.40.50.720">
    <property type="entry name" value="NAD(P)-binding Rossmann-like Domain"/>
    <property type="match status" value="1"/>
</dbReference>
<organism evidence="1 2">
    <name type="scientific">Entotheonella factor</name>
    <dbReference type="NCBI Taxonomy" id="1429438"/>
    <lineage>
        <taxon>Bacteria</taxon>
        <taxon>Pseudomonadati</taxon>
        <taxon>Nitrospinota/Tectimicrobiota group</taxon>
        <taxon>Candidatus Tectimicrobiota</taxon>
        <taxon>Candidatus Entotheonellia</taxon>
        <taxon>Candidatus Entotheonellales</taxon>
        <taxon>Candidatus Entotheonellaceae</taxon>
        <taxon>Candidatus Entotheonella</taxon>
    </lineage>
</organism>
<sequence length="46" mass="5034">MRVTPIPIPRQGLIDECTSLVVFLASEQASYITGQTYLVNGGAYFL</sequence>
<evidence type="ECO:0000313" key="1">
    <source>
        <dbReference type="EMBL" id="ETW97355.1"/>
    </source>
</evidence>
<feature type="non-terminal residue" evidence="1">
    <location>
        <position position="1"/>
    </location>
</feature>
<gene>
    <name evidence="1" type="ORF">ETSY1_22960</name>
</gene>
<dbReference type="EMBL" id="AZHW01000677">
    <property type="protein sequence ID" value="ETW97355.1"/>
    <property type="molecule type" value="Genomic_DNA"/>
</dbReference>
<dbReference type="SUPFAM" id="SSF51735">
    <property type="entry name" value="NAD(P)-binding Rossmann-fold domains"/>
    <property type="match status" value="1"/>
</dbReference>
<protein>
    <submittedName>
        <fullName evidence="1">Uncharacterized protein</fullName>
    </submittedName>
</protein>
<dbReference type="Proteomes" id="UP000019141">
    <property type="component" value="Unassembled WGS sequence"/>
</dbReference>
<keyword evidence="2" id="KW-1185">Reference proteome</keyword>
<name>W4LI31_ENTF1</name>
<proteinExistence type="predicted"/>
<dbReference type="AlphaFoldDB" id="W4LI31"/>
<reference evidence="1 2" key="1">
    <citation type="journal article" date="2014" name="Nature">
        <title>An environmental bacterial taxon with a large and distinct metabolic repertoire.</title>
        <authorList>
            <person name="Wilson M.C."/>
            <person name="Mori T."/>
            <person name="Ruckert C."/>
            <person name="Uria A.R."/>
            <person name="Helf M.J."/>
            <person name="Takada K."/>
            <person name="Gernert C."/>
            <person name="Steffens U.A."/>
            <person name="Heycke N."/>
            <person name="Schmitt S."/>
            <person name="Rinke C."/>
            <person name="Helfrich E.J."/>
            <person name="Brachmann A.O."/>
            <person name="Gurgui C."/>
            <person name="Wakimoto T."/>
            <person name="Kracht M."/>
            <person name="Crusemann M."/>
            <person name="Hentschel U."/>
            <person name="Abe I."/>
            <person name="Matsunaga S."/>
            <person name="Kalinowski J."/>
            <person name="Takeyama H."/>
            <person name="Piel J."/>
        </authorList>
    </citation>
    <scope>NUCLEOTIDE SEQUENCE [LARGE SCALE GENOMIC DNA]</scope>
    <source>
        <strain evidence="2">TSY1</strain>
    </source>
</reference>
<dbReference type="InterPro" id="IPR002347">
    <property type="entry name" value="SDR_fam"/>
</dbReference>
<dbReference type="HOGENOM" id="CLU_010194_47_13_7"/>
<dbReference type="Pfam" id="PF13561">
    <property type="entry name" value="adh_short_C2"/>
    <property type="match status" value="1"/>
</dbReference>
<comment type="caution">
    <text evidence="1">The sequence shown here is derived from an EMBL/GenBank/DDBJ whole genome shotgun (WGS) entry which is preliminary data.</text>
</comment>
<accession>W4LI31</accession>
<dbReference type="InterPro" id="IPR036291">
    <property type="entry name" value="NAD(P)-bd_dom_sf"/>
</dbReference>
<evidence type="ECO:0000313" key="2">
    <source>
        <dbReference type="Proteomes" id="UP000019141"/>
    </source>
</evidence>